<dbReference type="EMBL" id="FJOG01000007">
    <property type="protein sequence ID" value="CZR55802.1"/>
    <property type="molecule type" value="Genomic_DNA"/>
</dbReference>
<name>A0A1L7WSQ3_9HELO</name>
<dbReference type="AlphaFoldDB" id="A0A1L7WSQ3"/>
<protein>
    <recommendedName>
        <fullName evidence="4">N-acetyltransferase domain-containing protein</fullName>
    </recommendedName>
</protein>
<reference evidence="2 3" key="1">
    <citation type="submission" date="2016-03" db="EMBL/GenBank/DDBJ databases">
        <authorList>
            <person name="Ploux O."/>
        </authorList>
    </citation>
    <scope>NUCLEOTIDE SEQUENCE [LARGE SCALE GENOMIC DNA]</scope>
    <source>
        <strain evidence="2 3">UAMH 11012</strain>
    </source>
</reference>
<feature type="region of interest" description="Disordered" evidence="1">
    <location>
        <begin position="83"/>
        <end position="106"/>
    </location>
</feature>
<dbReference type="STRING" id="576137.A0A1L7WSQ3"/>
<dbReference type="Proteomes" id="UP000184330">
    <property type="component" value="Unassembled WGS sequence"/>
</dbReference>
<evidence type="ECO:0000256" key="1">
    <source>
        <dbReference type="SAM" id="MobiDB-lite"/>
    </source>
</evidence>
<gene>
    <name evidence="2" type="ORF">PAC_05690</name>
</gene>
<dbReference type="OrthoDB" id="410198at2759"/>
<evidence type="ECO:0000313" key="2">
    <source>
        <dbReference type="EMBL" id="CZR55802.1"/>
    </source>
</evidence>
<sequence>MDKYTIAPILAADLPTVAHFIFSSQLTQPTNQFLFSDWPNESAQVSLYLSSLEKSIDLPHVKMLKAVDNSTGEMVASLILERKTPDVRDEEASQEPEEPSSAPPGINPKFYEFMKSALSGVQKDMAEVDFGEYSPLLLFPWYLANDTSPDFNLRQIF</sequence>
<evidence type="ECO:0000313" key="3">
    <source>
        <dbReference type="Proteomes" id="UP000184330"/>
    </source>
</evidence>
<accession>A0A1L7WSQ3</accession>
<organism evidence="2 3">
    <name type="scientific">Phialocephala subalpina</name>
    <dbReference type="NCBI Taxonomy" id="576137"/>
    <lineage>
        <taxon>Eukaryota</taxon>
        <taxon>Fungi</taxon>
        <taxon>Dikarya</taxon>
        <taxon>Ascomycota</taxon>
        <taxon>Pezizomycotina</taxon>
        <taxon>Leotiomycetes</taxon>
        <taxon>Helotiales</taxon>
        <taxon>Mollisiaceae</taxon>
        <taxon>Phialocephala</taxon>
        <taxon>Phialocephala fortinii species complex</taxon>
    </lineage>
</organism>
<proteinExistence type="predicted"/>
<keyword evidence="3" id="KW-1185">Reference proteome</keyword>
<evidence type="ECO:0008006" key="4">
    <source>
        <dbReference type="Google" id="ProtNLM"/>
    </source>
</evidence>